<evidence type="ECO:0000313" key="8">
    <source>
        <dbReference type="EMBL" id="ATP76301.1"/>
    </source>
</evidence>
<protein>
    <recommendedName>
        <fullName evidence="2">Matrix protein</fullName>
    </recommendedName>
</protein>
<dbReference type="InterPro" id="IPR000982">
    <property type="entry name" value="Matrix_Paramyxo_N"/>
</dbReference>
<evidence type="ECO:0000313" key="7">
    <source>
        <dbReference type="EMBL" id="ATP76295.1"/>
    </source>
</evidence>
<dbReference type="EMBL" id="MF448511">
    <property type="protein sequence ID" value="ATP76295.1"/>
    <property type="molecule type" value="Viral_cRNA"/>
</dbReference>
<dbReference type="Pfam" id="PF00661">
    <property type="entry name" value="Matrix_Paramyxo_N"/>
    <property type="match status" value="1"/>
</dbReference>
<dbReference type="GO" id="GO:0019068">
    <property type="term" value="P:virion assembly"/>
    <property type="evidence" value="ECO:0007669"/>
    <property type="project" value="InterPro"/>
</dbReference>
<comment type="subcellular location">
    <subcellularLocation>
        <location evidence="1">Virion</location>
    </subcellularLocation>
</comment>
<proteinExistence type="predicted"/>
<dbReference type="Gene3D" id="2.70.20.50">
    <property type="entry name" value="Viral matrix protein, N-terminal domain"/>
    <property type="match status" value="1"/>
</dbReference>
<organism evidence="7">
    <name type="scientific">avian paramyxovirus 8</name>
    <dbReference type="NCBI Taxonomy" id="2560318"/>
    <lineage>
        <taxon>Viruses</taxon>
        <taxon>Riboviria</taxon>
        <taxon>Orthornavirae</taxon>
        <taxon>Negarnaviricota</taxon>
        <taxon>Haploviricotina</taxon>
        <taxon>Monjiviricetes</taxon>
        <taxon>Mononegavirales</taxon>
        <taxon>Paramyxoviridae</taxon>
        <taxon>Avulavirinae</taxon>
        <taxon>Metaavulavirus</taxon>
        <taxon>Metaavulavirus delawarense</taxon>
    </lineage>
</organism>
<dbReference type="InterPro" id="IPR055413">
    <property type="entry name" value="Matrix_Paramyxo_C"/>
</dbReference>
<dbReference type="EMBL" id="MF448512">
    <property type="protein sequence ID" value="ATP76301.1"/>
    <property type="molecule type" value="Viral_cRNA"/>
</dbReference>
<evidence type="ECO:0000256" key="3">
    <source>
        <dbReference type="ARBA" id="ARBA00022844"/>
    </source>
</evidence>
<evidence type="ECO:0000259" key="6">
    <source>
        <dbReference type="Pfam" id="PF23765"/>
    </source>
</evidence>
<feature type="domain" description="Matrix protein N-terminal" evidence="5">
    <location>
        <begin position="16"/>
        <end position="183"/>
    </location>
</feature>
<name>A0A2D1VNT1_9MONO</name>
<dbReference type="Gene3D" id="2.70.20.60">
    <property type="entry name" value="Viral matrix protein, C-terminal domain"/>
    <property type="match status" value="1"/>
</dbReference>
<dbReference type="Pfam" id="PF23765">
    <property type="entry name" value="Matrix_Paramyxo_C"/>
    <property type="match status" value="1"/>
</dbReference>
<evidence type="ECO:0000313" key="9">
    <source>
        <dbReference type="EMBL" id="ATP76307.1"/>
    </source>
</evidence>
<keyword evidence="4" id="KW-0468">Viral matrix protein</keyword>
<reference evidence="7" key="1">
    <citation type="journal article" date="2017" name="Arch. Virol.">
        <title>Next-generation sequencing of five new avian paramyxoviruses 8 isolates from Kazakhstan indicates a low genetic evolution rate over four decades.</title>
        <authorList>
            <person name="Fereidouni S."/>
            <person name="Jenckel M."/>
            <person name="Seidalina A."/>
            <person name="Karamendin K."/>
            <person name="Beer M."/>
            <person name="Starick E."/>
            <person name="Asanova S."/>
            <person name="Kasymbekov E."/>
            <person name="Sayatov M."/>
            <person name="Kydyrmanov A."/>
        </authorList>
    </citation>
    <scope>NUCLEOTIDE SEQUENCE</scope>
    <source>
        <strain evidence="10">APMV-8/Little stint/Kazakhstan/14/2013</strain>
        <strain evidence="7">APMV-8/White fronted Goose/Kazakhstan/62/2013</strain>
        <strain evidence="9">APMV-8/White fronted Goose/Kazakhstan/65/2013</strain>
        <strain evidence="8">APMV-8/White fronted Goose/Kazakhstan/92/2013</strain>
    </source>
</reference>
<evidence type="ECO:0000256" key="2">
    <source>
        <dbReference type="ARBA" id="ARBA00017678"/>
    </source>
</evidence>
<dbReference type="GO" id="GO:0044423">
    <property type="term" value="C:virion component"/>
    <property type="evidence" value="ECO:0007669"/>
    <property type="project" value="UniProtKB-KW"/>
</dbReference>
<evidence type="ECO:0000313" key="10">
    <source>
        <dbReference type="EMBL" id="ATP76319.1"/>
    </source>
</evidence>
<dbReference type="EMBL" id="MF448515">
    <property type="protein sequence ID" value="ATP76319.1"/>
    <property type="molecule type" value="Viral_cRNA"/>
</dbReference>
<evidence type="ECO:0000256" key="1">
    <source>
        <dbReference type="ARBA" id="ARBA00004328"/>
    </source>
</evidence>
<dbReference type="InterPro" id="IPR042539">
    <property type="entry name" value="Matrix_C"/>
</dbReference>
<keyword evidence="3" id="KW-0946">Virion</keyword>
<dbReference type="GO" id="GO:0039660">
    <property type="term" value="F:structural constituent of virion"/>
    <property type="evidence" value="ECO:0007669"/>
    <property type="project" value="UniProtKB-KW"/>
</dbReference>
<feature type="domain" description="Matrix protein C-terminal Paramyxoviridae" evidence="6">
    <location>
        <begin position="188"/>
        <end position="350"/>
    </location>
</feature>
<dbReference type="EMBL" id="MF448513">
    <property type="protein sequence ID" value="ATP76307.1"/>
    <property type="molecule type" value="Viral_cRNA"/>
</dbReference>
<sequence length="369" mass="40756">MAYTTLKLWVDEGDMSSSLLSFPLVLKETDRGTKELQPQVRVDSIGDVQNAKESSIFVTLYGFIQAIKENSDRSKFFHPKDDFKPETVTAGLVVVGAIRMMADVNTISNDALALEITVKKSATSQEKMTVMFHNSPPSLRTAITIRAGGFISNADENIKCASKLTAGVQYIFRPMFVSITKLHNGKLYRVPKSIHSISSTLLYSVMLEVGFKVDIGKDHPQAKMLKRVTIGDADTYWGFAWFHLCNFKKTSSKGKPRTLDELKTKVKNMGLKLELHDLWGPTIVVQITGKSSKYAQGFFSSNGTCCLPISRSAPELGKLLWSCSATIGDATVVIQSSEKGELLRSDDLEIRGAVASKKGRLSSFHPFKK</sequence>
<evidence type="ECO:0000256" key="4">
    <source>
        <dbReference type="ARBA" id="ARBA00023311"/>
    </source>
</evidence>
<dbReference type="InterPro" id="IPR042540">
    <property type="entry name" value="Matrix_N"/>
</dbReference>
<evidence type="ECO:0000259" key="5">
    <source>
        <dbReference type="Pfam" id="PF00661"/>
    </source>
</evidence>
<accession>A0A2D1VNT1</accession>